<dbReference type="SUPFAM" id="SSF47240">
    <property type="entry name" value="Ferritin-like"/>
    <property type="match status" value="1"/>
</dbReference>
<dbReference type="Proteomes" id="UP000580709">
    <property type="component" value="Unassembled WGS sequence"/>
</dbReference>
<dbReference type="InterPro" id="IPR029447">
    <property type="entry name" value="DUF4439"/>
</dbReference>
<dbReference type="Gene3D" id="1.20.1260.10">
    <property type="match status" value="1"/>
</dbReference>
<protein>
    <submittedName>
        <fullName evidence="3">DUF4439 domain-containing protein</fullName>
    </submittedName>
</protein>
<keyword evidence="5" id="KW-1185">Reference proteome</keyword>
<sequence length="250" mass="25930">MDIVGPRANGEIMTLARQASADQFSLDDAAAAELRATQSSQLVAEAQRLCGTDDAGNPPSSCDVSFGDTDLPAGAADVEAMIDQVRAATVTAAGKVPEDSVDLVVSQAIDTVAIAPVELEGIALDDAPAADLDSARDMLRREYALEYGIGLATAWADDALLARIDALRSASDARREALTAALEPTGDVPQPLAGYEFAEGGTPTDPASAAELVQRLNADLVTQWHHAAAGADDAQWRDAAIRLAAHAQRA</sequence>
<dbReference type="InterPro" id="IPR009078">
    <property type="entry name" value="Ferritin-like_SF"/>
</dbReference>
<reference evidence="3 4" key="1">
    <citation type="submission" date="2018-12" db="EMBL/GenBank/DDBJ databases">
        <title>Corynebacterium sanguinis sp. nov., a clinically-associated and environmental corynebacterium.</title>
        <authorList>
            <person name="Gonzales-Siles L."/>
            <person name="Jaen-Luchoro D."/>
            <person name="Cardew S."/>
            <person name="Inganas E."/>
            <person name="Ohlen M."/>
            <person name="Jensie-Markopolous S."/>
            <person name="Pinyeiro-Iglesias B."/>
            <person name="Molin K."/>
            <person name="Skovbjerg S."/>
            <person name="Svensson-Stadler L."/>
            <person name="Funke G."/>
            <person name="Moore E.R.B."/>
        </authorList>
    </citation>
    <scope>NUCLEOTIDE SEQUENCE [LARGE SCALE GENOMIC DNA]</scope>
    <source>
        <strain evidence="3 4">58734</strain>
    </source>
</reference>
<feature type="domain" description="DUF4439" evidence="1">
    <location>
        <begin position="138"/>
        <end position="247"/>
    </location>
</feature>
<evidence type="ECO:0000259" key="1">
    <source>
        <dbReference type="Pfam" id="PF14530"/>
    </source>
</evidence>
<dbReference type="EMBL" id="RXIR01000002">
    <property type="protein sequence ID" value="TVS30105.1"/>
    <property type="molecule type" value="Genomic_DNA"/>
</dbReference>
<dbReference type="Proteomes" id="UP000336646">
    <property type="component" value="Unassembled WGS sequence"/>
</dbReference>
<gene>
    <name evidence="3" type="ORF">EKI59_01350</name>
    <name evidence="2" type="ORF">H0H28_09065</name>
</gene>
<name>A0A6C1TZJ5_9CORY</name>
<proteinExistence type="predicted"/>
<evidence type="ECO:0000313" key="4">
    <source>
        <dbReference type="Proteomes" id="UP000336646"/>
    </source>
</evidence>
<dbReference type="OrthoDB" id="4428108at2"/>
<organism evidence="3 4">
    <name type="scientific">Corynebacterium sanguinis</name>
    <dbReference type="NCBI Taxonomy" id="2594913"/>
    <lineage>
        <taxon>Bacteria</taxon>
        <taxon>Bacillati</taxon>
        <taxon>Actinomycetota</taxon>
        <taxon>Actinomycetes</taxon>
        <taxon>Mycobacteriales</taxon>
        <taxon>Corynebacteriaceae</taxon>
        <taxon>Corynebacterium</taxon>
    </lineage>
</organism>
<dbReference type="InterPro" id="IPR012347">
    <property type="entry name" value="Ferritin-like"/>
</dbReference>
<dbReference type="Pfam" id="PF14530">
    <property type="entry name" value="DUF4439"/>
    <property type="match status" value="1"/>
</dbReference>
<evidence type="ECO:0000313" key="2">
    <source>
        <dbReference type="EMBL" id="MBA4505464.1"/>
    </source>
</evidence>
<evidence type="ECO:0000313" key="5">
    <source>
        <dbReference type="Proteomes" id="UP000580709"/>
    </source>
</evidence>
<dbReference type="AlphaFoldDB" id="A0A6C1TZJ5"/>
<evidence type="ECO:0000313" key="3">
    <source>
        <dbReference type="EMBL" id="TVS30105.1"/>
    </source>
</evidence>
<accession>A0A6C1TZJ5</accession>
<comment type="caution">
    <text evidence="3">The sequence shown here is derived from an EMBL/GenBank/DDBJ whole genome shotgun (WGS) entry which is preliminary data.</text>
</comment>
<reference evidence="2 5" key="2">
    <citation type="submission" date="2020-07" db="EMBL/GenBank/DDBJ databases">
        <authorList>
            <person name="Khare M."/>
        </authorList>
    </citation>
    <scope>NUCLEOTIDE SEQUENCE [LARGE SCALE GENOMIC DNA]</scope>
    <source>
        <strain evidence="2 5">P8776</strain>
    </source>
</reference>
<dbReference type="EMBL" id="JACEOR010000384">
    <property type="protein sequence ID" value="MBA4505464.1"/>
    <property type="molecule type" value="Genomic_DNA"/>
</dbReference>